<proteinExistence type="predicted"/>
<dbReference type="EMBL" id="CP045903">
    <property type="protein sequence ID" value="QQP39383.1"/>
    <property type="molecule type" value="Genomic_DNA"/>
</dbReference>
<dbReference type="AlphaFoldDB" id="A0A7T8JY27"/>
<keyword evidence="2" id="KW-1185">Reference proteome</keyword>
<dbReference type="Proteomes" id="UP000595437">
    <property type="component" value="Chromosome 14"/>
</dbReference>
<gene>
    <name evidence="1" type="ORF">FKW44_020254</name>
</gene>
<organism evidence="1 2">
    <name type="scientific">Caligus rogercresseyi</name>
    <name type="common">Sea louse</name>
    <dbReference type="NCBI Taxonomy" id="217165"/>
    <lineage>
        <taxon>Eukaryota</taxon>
        <taxon>Metazoa</taxon>
        <taxon>Ecdysozoa</taxon>
        <taxon>Arthropoda</taxon>
        <taxon>Crustacea</taxon>
        <taxon>Multicrustacea</taxon>
        <taxon>Hexanauplia</taxon>
        <taxon>Copepoda</taxon>
        <taxon>Siphonostomatoida</taxon>
        <taxon>Caligidae</taxon>
        <taxon>Caligus</taxon>
    </lineage>
</organism>
<evidence type="ECO:0000313" key="2">
    <source>
        <dbReference type="Proteomes" id="UP000595437"/>
    </source>
</evidence>
<name>A0A7T8JY27_CALRO</name>
<reference evidence="2" key="1">
    <citation type="submission" date="2021-01" db="EMBL/GenBank/DDBJ databases">
        <title>Caligus Genome Assembly.</title>
        <authorList>
            <person name="Gallardo-Escarate C."/>
        </authorList>
    </citation>
    <scope>NUCLEOTIDE SEQUENCE [LARGE SCALE GENOMIC DNA]</scope>
</reference>
<protein>
    <submittedName>
        <fullName evidence="1">Uncharacterized protein</fullName>
    </submittedName>
</protein>
<sequence length="180" mass="20844">MKNNFSLFLNKSHVDPKKRGCHWFGEVEETSFHFFYLCHRMIPVIKAVEDIILEEFGVSLTPTDWLVSTSPTYEEAYEIEHLISTVQRALYASRTCGGGLPVGLQDLVRRSLEILRSIPRDVFKTNGPSPLQVQVAESNDALDLSSQRVNWFSKSLFYLKISHKRRMTGWEFFYFSSDKL</sequence>
<accession>A0A7T8JY27</accession>
<evidence type="ECO:0000313" key="1">
    <source>
        <dbReference type="EMBL" id="QQP39383.1"/>
    </source>
</evidence>